<proteinExistence type="predicted"/>
<dbReference type="GO" id="GO:0016787">
    <property type="term" value="F:hydrolase activity"/>
    <property type="evidence" value="ECO:0007669"/>
    <property type="project" value="UniProtKB-KW"/>
</dbReference>
<evidence type="ECO:0000313" key="5">
    <source>
        <dbReference type="Proteomes" id="UP000240739"/>
    </source>
</evidence>
<organism evidence="4 5">
    <name type="scientific">Paraconexibacter algicola</name>
    <dbReference type="NCBI Taxonomy" id="2133960"/>
    <lineage>
        <taxon>Bacteria</taxon>
        <taxon>Bacillati</taxon>
        <taxon>Actinomycetota</taxon>
        <taxon>Thermoleophilia</taxon>
        <taxon>Solirubrobacterales</taxon>
        <taxon>Paraconexibacteraceae</taxon>
        <taxon>Paraconexibacter</taxon>
    </lineage>
</organism>
<dbReference type="SUPFAM" id="SSF55811">
    <property type="entry name" value="Nudix"/>
    <property type="match status" value="1"/>
</dbReference>
<dbReference type="PANTHER" id="PTHR11839:SF18">
    <property type="entry name" value="NUDIX HYDROLASE DOMAIN-CONTAINING PROTEIN"/>
    <property type="match status" value="1"/>
</dbReference>
<gene>
    <name evidence="4" type="ORF">C7Y72_19530</name>
</gene>
<dbReference type="GO" id="GO:0005829">
    <property type="term" value="C:cytosol"/>
    <property type="evidence" value="ECO:0007669"/>
    <property type="project" value="TreeGrafter"/>
</dbReference>
<dbReference type="AlphaFoldDB" id="A0A2T4UC56"/>
<sequence>MSERDFEHVGGELIYEGRIISVRRDRFRYPDGETVEREVITHPGAVAVLAVDDDVVHLVRQPREAVGDPDVLEIPAGRRDKDGEPPLECAKRELAEEIGKAADHWEHLKDMYAAVGVLGEVVTIYRATGLRDVPFEDSGENERIELVAWPLDDLDGAIAATRDSKTLVALLWLKAERAAARA</sequence>
<dbReference type="GO" id="GO:0006753">
    <property type="term" value="P:nucleoside phosphate metabolic process"/>
    <property type="evidence" value="ECO:0007669"/>
    <property type="project" value="TreeGrafter"/>
</dbReference>
<evidence type="ECO:0000313" key="4">
    <source>
        <dbReference type="EMBL" id="PTL54787.1"/>
    </source>
</evidence>
<dbReference type="Gene3D" id="3.90.79.10">
    <property type="entry name" value="Nucleoside Triphosphate Pyrophosphohydrolase"/>
    <property type="match status" value="1"/>
</dbReference>
<dbReference type="Proteomes" id="UP000240739">
    <property type="component" value="Unassembled WGS sequence"/>
</dbReference>
<feature type="domain" description="Nudix hydrolase" evidence="3">
    <location>
        <begin position="40"/>
        <end position="174"/>
    </location>
</feature>
<dbReference type="RefSeq" id="WP_107570887.1">
    <property type="nucleotide sequence ID" value="NZ_PYYB01000004.1"/>
</dbReference>
<dbReference type="GO" id="GO:0019693">
    <property type="term" value="P:ribose phosphate metabolic process"/>
    <property type="evidence" value="ECO:0007669"/>
    <property type="project" value="TreeGrafter"/>
</dbReference>
<dbReference type="EMBL" id="PYYB01000004">
    <property type="protein sequence ID" value="PTL54787.1"/>
    <property type="molecule type" value="Genomic_DNA"/>
</dbReference>
<accession>A0A2T4UC56</accession>
<dbReference type="InterPro" id="IPR000086">
    <property type="entry name" value="NUDIX_hydrolase_dom"/>
</dbReference>
<dbReference type="PANTHER" id="PTHR11839">
    <property type="entry name" value="UDP/ADP-SUGAR PYROPHOSPHATASE"/>
    <property type="match status" value="1"/>
</dbReference>
<comment type="cofactor">
    <cofactor evidence="1">
        <name>Mg(2+)</name>
        <dbReference type="ChEBI" id="CHEBI:18420"/>
    </cofactor>
</comment>
<protein>
    <submittedName>
        <fullName evidence="4">NUDIX hydrolase</fullName>
    </submittedName>
</protein>
<keyword evidence="5" id="KW-1185">Reference proteome</keyword>
<comment type="caution">
    <text evidence="4">The sequence shown here is derived from an EMBL/GenBank/DDBJ whole genome shotgun (WGS) entry which is preliminary data.</text>
</comment>
<evidence type="ECO:0000256" key="2">
    <source>
        <dbReference type="ARBA" id="ARBA00022801"/>
    </source>
</evidence>
<dbReference type="Pfam" id="PF00293">
    <property type="entry name" value="NUDIX"/>
    <property type="match status" value="1"/>
</dbReference>
<reference evidence="4 5" key="1">
    <citation type="submission" date="2018-03" db="EMBL/GenBank/DDBJ databases">
        <title>Aquarubrobacter algicola gen. nov., sp. nov., a novel actinobacterium isolated from shallow eutrophic lake during the end of cyanobacterial harmful algal blooms.</title>
        <authorList>
            <person name="Chun S.J."/>
        </authorList>
    </citation>
    <scope>NUCLEOTIDE SEQUENCE [LARGE SCALE GENOMIC DNA]</scope>
    <source>
        <strain evidence="4 5">Seoho-28</strain>
    </source>
</reference>
<keyword evidence="2 4" id="KW-0378">Hydrolase</keyword>
<dbReference type="PROSITE" id="PS51462">
    <property type="entry name" value="NUDIX"/>
    <property type="match status" value="1"/>
</dbReference>
<dbReference type="InterPro" id="IPR015797">
    <property type="entry name" value="NUDIX_hydrolase-like_dom_sf"/>
</dbReference>
<evidence type="ECO:0000256" key="1">
    <source>
        <dbReference type="ARBA" id="ARBA00001946"/>
    </source>
</evidence>
<dbReference type="OrthoDB" id="9806150at2"/>
<evidence type="ECO:0000259" key="3">
    <source>
        <dbReference type="PROSITE" id="PS51462"/>
    </source>
</evidence>
<name>A0A2T4UC56_9ACTN</name>